<sequence length="104" mass="11326">MAEFAAFFAGYEAGEEDGRAVQSTQLAEVRYQLVWLAGARPLAHPEPMKGRASFDSVEDAQAFLKRQASVAKALSLTRLEVSTTRIDLCKLLAVACLDQPKAEP</sequence>
<comment type="caution">
    <text evidence="1">The sequence shown here is derived from an EMBL/GenBank/DDBJ whole genome shotgun (WGS) entry which is preliminary data.</text>
</comment>
<organism evidence="1 2">
    <name type="scientific">Paracoccus sulfuroxidans</name>
    <dbReference type="NCBI Taxonomy" id="384678"/>
    <lineage>
        <taxon>Bacteria</taxon>
        <taxon>Pseudomonadati</taxon>
        <taxon>Pseudomonadota</taxon>
        <taxon>Alphaproteobacteria</taxon>
        <taxon>Rhodobacterales</taxon>
        <taxon>Paracoccaceae</taxon>
        <taxon>Paracoccus</taxon>
    </lineage>
</organism>
<evidence type="ECO:0000313" key="1">
    <source>
        <dbReference type="EMBL" id="TWI34289.1"/>
    </source>
</evidence>
<reference evidence="1 2" key="1">
    <citation type="journal article" date="2015" name="Stand. Genomic Sci.">
        <title>Genomic Encyclopedia of Bacterial and Archaeal Type Strains, Phase III: the genomes of soil and plant-associated and newly described type strains.</title>
        <authorList>
            <person name="Whitman W.B."/>
            <person name="Woyke T."/>
            <person name="Klenk H.P."/>
            <person name="Zhou Y."/>
            <person name="Lilburn T.G."/>
            <person name="Beck B.J."/>
            <person name="De Vos P."/>
            <person name="Vandamme P."/>
            <person name="Eisen J.A."/>
            <person name="Garrity G."/>
            <person name="Hugenholtz P."/>
            <person name="Kyrpides N.C."/>
        </authorList>
    </citation>
    <scope>NUCLEOTIDE SEQUENCE [LARGE SCALE GENOMIC DNA]</scope>
    <source>
        <strain evidence="1 2">CGMCC 1.5364</strain>
    </source>
</reference>
<dbReference type="Proteomes" id="UP000316225">
    <property type="component" value="Unassembled WGS sequence"/>
</dbReference>
<dbReference type="RefSeq" id="WP_145397631.1">
    <property type="nucleotide sequence ID" value="NZ_VLKU01000005.1"/>
</dbReference>
<proteinExistence type="predicted"/>
<name>A0A562NQ00_9RHOB</name>
<accession>A0A562NQ00</accession>
<dbReference type="AlphaFoldDB" id="A0A562NQ00"/>
<protein>
    <submittedName>
        <fullName evidence="1">Uncharacterized protein</fullName>
    </submittedName>
</protein>
<gene>
    <name evidence="1" type="ORF">IQ24_01804</name>
</gene>
<evidence type="ECO:0000313" key="2">
    <source>
        <dbReference type="Proteomes" id="UP000316225"/>
    </source>
</evidence>
<dbReference type="EMBL" id="VLKU01000005">
    <property type="protein sequence ID" value="TWI34289.1"/>
    <property type="molecule type" value="Genomic_DNA"/>
</dbReference>
<keyword evidence="2" id="KW-1185">Reference proteome</keyword>